<protein>
    <submittedName>
        <fullName evidence="2">Uncharacterized protein</fullName>
    </submittedName>
</protein>
<dbReference type="EMBL" id="DF820455">
    <property type="protein sequence ID" value="GAK48900.1"/>
    <property type="molecule type" value="Genomic_DNA"/>
</dbReference>
<reference evidence="2 3" key="1">
    <citation type="journal article" date="2015" name="PeerJ">
        <title>First genomic representation of candidate bacterial phylum KSB3 points to enhanced environmental sensing as a trigger of wastewater bulking.</title>
        <authorList>
            <person name="Sekiguchi Y."/>
            <person name="Ohashi A."/>
            <person name="Parks D.H."/>
            <person name="Yamauchi T."/>
            <person name="Tyson G.W."/>
            <person name="Hugenholtz P."/>
        </authorList>
    </citation>
    <scope>NUCLEOTIDE SEQUENCE [LARGE SCALE GENOMIC DNA]</scope>
</reference>
<keyword evidence="3" id="KW-1185">Reference proteome</keyword>
<gene>
    <name evidence="2" type="ORF">U14_00111</name>
</gene>
<organism evidence="2 3">
    <name type="scientific">Candidatus Moduliflexus flocculans</name>
    <dbReference type="NCBI Taxonomy" id="1499966"/>
    <lineage>
        <taxon>Bacteria</taxon>
        <taxon>Candidatus Moduliflexota</taxon>
        <taxon>Candidatus Moduliflexia</taxon>
        <taxon>Candidatus Moduliflexales</taxon>
        <taxon>Candidatus Moduliflexaceae</taxon>
    </lineage>
</organism>
<feature type="transmembrane region" description="Helical" evidence="1">
    <location>
        <begin position="27"/>
        <end position="46"/>
    </location>
</feature>
<evidence type="ECO:0000313" key="3">
    <source>
        <dbReference type="Proteomes" id="UP000030700"/>
    </source>
</evidence>
<evidence type="ECO:0000256" key="1">
    <source>
        <dbReference type="SAM" id="Phobius"/>
    </source>
</evidence>
<dbReference type="HOGENOM" id="CLU_3077086_0_0_0"/>
<keyword evidence="1" id="KW-0812">Transmembrane</keyword>
<dbReference type="AlphaFoldDB" id="A0A0S6VSN3"/>
<keyword evidence="1" id="KW-0472">Membrane</keyword>
<dbReference type="Proteomes" id="UP000030700">
    <property type="component" value="Unassembled WGS sequence"/>
</dbReference>
<evidence type="ECO:0000313" key="2">
    <source>
        <dbReference type="EMBL" id="GAK48900.1"/>
    </source>
</evidence>
<proteinExistence type="predicted"/>
<sequence>MSSNLRFLKISSLFSSHHEIHENRGKILIHRIHVLIFFVYFVCFVVKSYKIS</sequence>
<keyword evidence="1" id="KW-1133">Transmembrane helix</keyword>
<name>A0A0S6VSN3_9BACT</name>
<accession>A0A0S6VSN3</accession>
<dbReference type="STRING" id="1499966.U14_00111"/>